<protein>
    <submittedName>
        <fullName evidence="1">CLUMA_CG005146, isoform A</fullName>
    </submittedName>
</protein>
<evidence type="ECO:0000313" key="2">
    <source>
        <dbReference type="Proteomes" id="UP000183832"/>
    </source>
</evidence>
<dbReference type="Proteomes" id="UP000183832">
    <property type="component" value="Unassembled WGS sequence"/>
</dbReference>
<keyword evidence="2" id="KW-1185">Reference proteome</keyword>
<dbReference type="AlphaFoldDB" id="A0A1J1HTT4"/>
<reference evidence="1 2" key="1">
    <citation type="submission" date="2015-04" db="EMBL/GenBank/DDBJ databases">
        <authorList>
            <person name="Syromyatnikov M.Y."/>
            <person name="Popov V.N."/>
        </authorList>
    </citation>
    <scope>NUCLEOTIDE SEQUENCE [LARGE SCALE GENOMIC DNA]</scope>
</reference>
<organism evidence="1 2">
    <name type="scientific">Clunio marinus</name>
    <dbReference type="NCBI Taxonomy" id="568069"/>
    <lineage>
        <taxon>Eukaryota</taxon>
        <taxon>Metazoa</taxon>
        <taxon>Ecdysozoa</taxon>
        <taxon>Arthropoda</taxon>
        <taxon>Hexapoda</taxon>
        <taxon>Insecta</taxon>
        <taxon>Pterygota</taxon>
        <taxon>Neoptera</taxon>
        <taxon>Endopterygota</taxon>
        <taxon>Diptera</taxon>
        <taxon>Nematocera</taxon>
        <taxon>Chironomoidea</taxon>
        <taxon>Chironomidae</taxon>
        <taxon>Clunio</taxon>
    </lineage>
</organism>
<evidence type="ECO:0000313" key="1">
    <source>
        <dbReference type="EMBL" id="CRK91479.1"/>
    </source>
</evidence>
<dbReference type="EMBL" id="CVRI01000021">
    <property type="protein sequence ID" value="CRK91479.1"/>
    <property type="molecule type" value="Genomic_DNA"/>
</dbReference>
<name>A0A1J1HTT4_9DIPT</name>
<proteinExistence type="predicted"/>
<gene>
    <name evidence="1" type="ORF">CLUMA_CG005146</name>
</gene>
<sequence>MLPLMDIMTQNCSAEREKRLREHLAMWMKMREKLAHAISENYQTHSQHPNRDYRKNFSLCSDAVLTLLLNNCSSTCLKN</sequence>
<accession>A0A1J1HTT4</accession>